<sequence length="380" mass="42681">MAIKGGAHSSVFNQFFSQHKTAQHTKALIMKKTLFFVALATAMGFNNAQAVDWDWKGDIRYRYESKIQEDQDHSRDRHRIRVRFGMNAWINEELSAGLRLATGDEDDPISRNQTLTNNFGGKNIMLDEAYINYHPMMFDGDVNLLLGKRETKSTLFVEDDLLWDGDLTLEGITLQYGKDINGKQKSGFGAIAGWYSINESKSEGDPYFVSLQGAYKGEASDLKYDLGVGYHDFVHYMPGYDLNIVEFFGSIGGDLTETVPWKLYGQYAFNTASHDDNFFIDDSERDGYLVGLKIGKAKKPGQIEGSVEYVHLESDAVASEFTDSDRNGGGTNCEGIKLNAKYQLIQNMTLGVTYFNFNDITGPDKDLTNHLLQADVVVKF</sequence>
<dbReference type="HOGENOM" id="CLU_027640_1_0_10"/>
<proteinExistence type="predicted"/>
<evidence type="ECO:0000313" key="2">
    <source>
        <dbReference type="Proteomes" id="UP000008811"/>
    </source>
</evidence>
<dbReference type="Pfam" id="PF16930">
    <property type="entry name" value="Porin_5"/>
    <property type="match status" value="2"/>
</dbReference>
<gene>
    <name evidence="1" type="ordered locus">Cpar_0915</name>
</gene>
<dbReference type="SUPFAM" id="SSF56935">
    <property type="entry name" value="Porins"/>
    <property type="match status" value="1"/>
</dbReference>
<protein>
    <recommendedName>
        <fullName evidence="3">Porin</fullName>
    </recommendedName>
</protein>
<reference evidence="1" key="1">
    <citation type="submission" date="2008-06" db="EMBL/GenBank/DDBJ databases">
        <title>Complete sequence of Chlorobaculum parvum NCIB 8327.</title>
        <authorList>
            <consortium name="US DOE Joint Genome Institute"/>
            <person name="Lucas S."/>
            <person name="Copeland A."/>
            <person name="Lapidus A."/>
            <person name="Glavina del Rio T."/>
            <person name="Dalin E."/>
            <person name="Tice H."/>
            <person name="Bruce D."/>
            <person name="Goodwin L."/>
            <person name="Pitluck S."/>
            <person name="Schmutz J."/>
            <person name="Larimer F."/>
            <person name="Land M."/>
            <person name="Hauser L."/>
            <person name="Kyrpides N."/>
            <person name="Mikhailova N."/>
            <person name="Zhao F."/>
            <person name="Li T."/>
            <person name="Liu Z."/>
            <person name="Overmann J."/>
            <person name="Bryant D.A."/>
            <person name="Richardson P."/>
        </authorList>
    </citation>
    <scope>NUCLEOTIDE SEQUENCE [LARGE SCALE GENOMIC DNA]</scope>
    <source>
        <strain evidence="1">NCIB 8327</strain>
    </source>
</reference>
<dbReference type="KEGG" id="cpc:Cpar_0915"/>
<dbReference type="eggNOG" id="COG3746">
    <property type="taxonomic scope" value="Bacteria"/>
</dbReference>
<dbReference type="InterPro" id="IPR032638">
    <property type="entry name" value="Porin_5"/>
</dbReference>
<dbReference type="AlphaFoldDB" id="B3QN24"/>
<organism evidence="1 2">
    <name type="scientific">Chlorobaculum parvum (strain DSM 263 / NCIMB 8327)</name>
    <name type="common">Chlorobium vibrioforme subsp. thiosulfatophilum</name>
    <dbReference type="NCBI Taxonomy" id="517417"/>
    <lineage>
        <taxon>Bacteria</taxon>
        <taxon>Pseudomonadati</taxon>
        <taxon>Chlorobiota</taxon>
        <taxon>Chlorobiia</taxon>
        <taxon>Chlorobiales</taxon>
        <taxon>Chlorobiaceae</taxon>
        <taxon>Chlorobaculum</taxon>
    </lineage>
</organism>
<keyword evidence="2" id="KW-1185">Reference proteome</keyword>
<evidence type="ECO:0008006" key="3">
    <source>
        <dbReference type="Google" id="ProtNLM"/>
    </source>
</evidence>
<accession>B3QN24</accession>
<dbReference type="STRING" id="517417.Cpar_0915"/>
<name>B3QN24_CHLP8</name>
<evidence type="ECO:0000313" key="1">
    <source>
        <dbReference type="EMBL" id="ACF11327.1"/>
    </source>
</evidence>
<dbReference type="Proteomes" id="UP000008811">
    <property type="component" value="Chromosome"/>
</dbReference>
<dbReference type="EMBL" id="CP001099">
    <property type="protein sequence ID" value="ACF11327.1"/>
    <property type="molecule type" value="Genomic_DNA"/>
</dbReference>